<evidence type="ECO:0000313" key="1">
    <source>
        <dbReference type="EMBL" id="EKR62824.1"/>
    </source>
</evidence>
<gene>
    <name evidence="1" type="ORF">LEP1GSC036_2414</name>
</gene>
<organism evidence="1 2">
    <name type="scientific">Leptospira weilii str. 2006001853</name>
    <dbReference type="NCBI Taxonomy" id="1001589"/>
    <lineage>
        <taxon>Bacteria</taxon>
        <taxon>Pseudomonadati</taxon>
        <taxon>Spirochaetota</taxon>
        <taxon>Spirochaetia</taxon>
        <taxon>Leptospirales</taxon>
        <taxon>Leptospiraceae</taxon>
        <taxon>Leptospira</taxon>
    </lineage>
</organism>
<comment type="caution">
    <text evidence="1">The sequence shown here is derived from an EMBL/GenBank/DDBJ whole genome shotgun (WGS) entry which is preliminary data.</text>
</comment>
<dbReference type="AlphaFoldDB" id="A0A828YXJ6"/>
<proteinExistence type="predicted"/>
<sequence>MEFLRPFRSNSHISKGYQAGVPHFELSKKDSSLKSRFLKMNPSFCGK</sequence>
<dbReference type="Proteomes" id="UP000001338">
    <property type="component" value="Unassembled WGS sequence"/>
</dbReference>
<dbReference type="EMBL" id="AFLV02000065">
    <property type="protein sequence ID" value="EKR62824.1"/>
    <property type="molecule type" value="Genomic_DNA"/>
</dbReference>
<accession>A0A828YXJ6</accession>
<name>A0A828YXJ6_9LEPT</name>
<reference evidence="1 2" key="1">
    <citation type="submission" date="2012-10" db="EMBL/GenBank/DDBJ databases">
        <authorList>
            <person name="Harkins D.M."/>
            <person name="Durkin A.S."/>
            <person name="Brinkac L.M."/>
            <person name="Haft D.H."/>
            <person name="Selengut J.D."/>
            <person name="Sanka R."/>
            <person name="DePew J."/>
            <person name="Purushe J."/>
            <person name="Whelen A.C."/>
            <person name="Vinetz J.M."/>
            <person name="Sutton G.G."/>
            <person name="Nierman W.C."/>
            <person name="Fouts D.E."/>
        </authorList>
    </citation>
    <scope>NUCLEOTIDE SEQUENCE [LARGE SCALE GENOMIC DNA]</scope>
    <source>
        <strain evidence="1 2">2006001853</strain>
    </source>
</reference>
<protein>
    <submittedName>
        <fullName evidence="1">Uncharacterized protein</fullName>
    </submittedName>
</protein>
<evidence type="ECO:0000313" key="2">
    <source>
        <dbReference type="Proteomes" id="UP000001338"/>
    </source>
</evidence>